<feature type="region of interest" description="Disordered" evidence="1">
    <location>
        <begin position="408"/>
        <end position="432"/>
    </location>
</feature>
<comment type="caution">
    <text evidence="2">The sequence shown here is derived from an EMBL/GenBank/DDBJ whole genome shotgun (WGS) entry which is preliminary data.</text>
</comment>
<organism evidence="2 3">
    <name type="scientific">Fistulifera solaris</name>
    <name type="common">Oleaginous diatom</name>
    <dbReference type="NCBI Taxonomy" id="1519565"/>
    <lineage>
        <taxon>Eukaryota</taxon>
        <taxon>Sar</taxon>
        <taxon>Stramenopiles</taxon>
        <taxon>Ochrophyta</taxon>
        <taxon>Bacillariophyta</taxon>
        <taxon>Bacillariophyceae</taxon>
        <taxon>Bacillariophycidae</taxon>
        <taxon>Naviculales</taxon>
        <taxon>Naviculaceae</taxon>
        <taxon>Fistulifera</taxon>
    </lineage>
</organism>
<proteinExistence type="predicted"/>
<dbReference type="InParanoid" id="A0A1Z5JI29"/>
<evidence type="ECO:0000256" key="1">
    <source>
        <dbReference type="SAM" id="MobiDB-lite"/>
    </source>
</evidence>
<protein>
    <submittedName>
        <fullName evidence="2">Uncharacterized protein</fullName>
    </submittedName>
</protein>
<accession>A0A1Z5JI29</accession>
<dbReference type="OrthoDB" id="55776at2759"/>
<reference evidence="2 3" key="1">
    <citation type="journal article" date="2015" name="Plant Cell">
        <title>Oil accumulation by the oleaginous diatom Fistulifera solaris as revealed by the genome and transcriptome.</title>
        <authorList>
            <person name="Tanaka T."/>
            <person name="Maeda Y."/>
            <person name="Veluchamy A."/>
            <person name="Tanaka M."/>
            <person name="Abida H."/>
            <person name="Marechal E."/>
            <person name="Bowler C."/>
            <person name="Muto M."/>
            <person name="Sunaga Y."/>
            <person name="Tanaka M."/>
            <person name="Yoshino T."/>
            <person name="Taniguchi T."/>
            <person name="Fukuda Y."/>
            <person name="Nemoto M."/>
            <person name="Matsumoto M."/>
            <person name="Wong P.S."/>
            <person name="Aburatani S."/>
            <person name="Fujibuchi W."/>
        </authorList>
    </citation>
    <scope>NUCLEOTIDE SEQUENCE [LARGE SCALE GENOMIC DNA]</scope>
    <source>
        <strain evidence="2 3">JPCC DA0580</strain>
    </source>
</reference>
<gene>
    <name evidence="2" type="ORF">FisN_14Lu332</name>
</gene>
<name>A0A1Z5JI29_FISSO</name>
<sequence length="432" mass="49319">MHMSYEIPESYQPVCFTSLPTEVQTIFHDLSRRAFEFPIRLYSVEAVEAAALLLSEDVKKAVSAHPVLARTFRSNELLATLLNAFSIALAPSYHIETIRYLIEMNPHMLLKDYGSGIESSPLYTLTLDYNKSTLLPWIAERYPWILQNEACQRLPPHLEMMESYLNEHVGLETLRKFYEVYPQGLREKHEDKGYPLSVSLEGPLAPDAEFFFWMAHQYPEAAYFKKNSVSILYTACYALALGEYQCMLSMNAICRFLISEHPTLVRQTTDEGYLPIHTLTTRCHQPMVQEIAVLLLQAYPECVHVMAGAEYPALPTVRFIQQIHPLIRQEIETDEEISELSKASQNISTAAALSIGHESNHAALFSCLFGSLSEVFGSWSNLYICEVLLARKKQIQELITDTCRTLETDYEESDDDESDDEQDDNDDDLIDD</sequence>
<evidence type="ECO:0000313" key="3">
    <source>
        <dbReference type="Proteomes" id="UP000198406"/>
    </source>
</evidence>
<dbReference type="Proteomes" id="UP000198406">
    <property type="component" value="Unassembled WGS sequence"/>
</dbReference>
<evidence type="ECO:0000313" key="2">
    <source>
        <dbReference type="EMBL" id="GAX13657.1"/>
    </source>
</evidence>
<keyword evidence="3" id="KW-1185">Reference proteome</keyword>
<dbReference type="EMBL" id="BDSP01000071">
    <property type="protein sequence ID" value="GAX13657.1"/>
    <property type="molecule type" value="Genomic_DNA"/>
</dbReference>
<dbReference type="AlphaFoldDB" id="A0A1Z5JI29"/>